<dbReference type="InterPro" id="IPR011993">
    <property type="entry name" value="PH-like_dom_sf"/>
</dbReference>
<evidence type="ECO:0000259" key="2">
    <source>
        <dbReference type="Pfam" id="PF02174"/>
    </source>
</evidence>
<reference evidence="3 5" key="2">
    <citation type="submission" date="2018-11" db="EMBL/GenBank/DDBJ databases">
        <authorList>
            <consortium name="Pathogen Informatics"/>
        </authorList>
    </citation>
    <scope>NUCLEOTIDE SEQUENCE [LARGE SCALE GENOMIC DNA]</scope>
</reference>
<dbReference type="OrthoDB" id="6279276at2759"/>
<evidence type="ECO:0000313" key="5">
    <source>
        <dbReference type="Proteomes" id="UP000274504"/>
    </source>
</evidence>
<feature type="compositionally biased region" description="Polar residues" evidence="1">
    <location>
        <begin position="83"/>
        <end position="94"/>
    </location>
</feature>
<dbReference type="AlphaFoldDB" id="A0A0R3SWE3"/>
<dbReference type="SUPFAM" id="SSF50729">
    <property type="entry name" value="PH domain-like"/>
    <property type="match status" value="1"/>
</dbReference>
<protein>
    <submittedName>
        <fullName evidence="7">IRS-type PTB domain-containing protein</fullName>
    </submittedName>
</protein>
<dbReference type="EMBL" id="UYSG01011471">
    <property type="protein sequence ID" value="VDL62472.1"/>
    <property type="molecule type" value="Genomic_DNA"/>
</dbReference>
<evidence type="ECO:0000313" key="7">
    <source>
        <dbReference type="WBParaSite" id="HDID_0000999301-mRNA-1"/>
    </source>
</evidence>
<organism evidence="7">
    <name type="scientific">Hymenolepis diminuta</name>
    <name type="common">Rat tapeworm</name>
    <dbReference type="NCBI Taxonomy" id="6216"/>
    <lineage>
        <taxon>Eukaryota</taxon>
        <taxon>Metazoa</taxon>
        <taxon>Spiralia</taxon>
        <taxon>Lophotrochozoa</taxon>
        <taxon>Platyhelminthes</taxon>
        <taxon>Cestoda</taxon>
        <taxon>Eucestoda</taxon>
        <taxon>Cyclophyllidea</taxon>
        <taxon>Hymenolepididae</taxon>
        <taxon>Hymenolepis</taxon>
    </lineage>
</organism>
<feature type="region of interest" description="Disordered" evidence="1">
    <location>
        <begin position="66"/>
        <end position="94"/>
    </location>
</feature>
<evidence type="ECO:0000313" key="6">
    <source>
        <dbReference type="Proteomes" id="UP000321570"/>
    </source>
</evidence>
<name>A0A0R3SWE3_HYMDI</name>
<evidence type="ECO:0000256" key="1">
    <source>
        <dbReference type="SAM" id="MobiDB-lite"/>
    </source>
</evidence>
<reference evidence="7" key="1">
    <citation type="submission" date="2017-02" db="UniProtKB">
        <authorList>
            <consortium name="WormBaseParasite"/>
        </authorList>
    </citation>
    <scope>IDENTIFICATION</scope>
</reference>
<dbReference type="Proteomes" id="UP000321570">
    <property type="component" value="Unassembled WGS sequence"/>
</dbReference>
<evidence type="ECO:0000313" key="4">
    <source>
        <dbReference type="EMBL" id="VUZ44240.1"/>
    </source>
</evidence>
<dbReference type="SMART" id="SM01244">
    <property type="entry name" value="IRS"/>
    <property type="match status" value="1"/>
</dbReference>
<dbReference type="EMBL" id="CABIJS010000123">
    <property type="protein sequence ID" value="VUZ44240.1"/>
    <property type="molecule type" value="Genomic_DNA"/>
</dbReference>
<dbReference type="InterPro" id="IPR002404">
    <property type="entry name" value="IRS_PTB"/>
</dbReference>
<sequence>MDCIQYPLTETLPFNPNELHYSPKFTHKFTFNAELCGIWLGDLPFNQHLEATLLPAHMMRTPLGTPHIPACTPRPHRNDSTKTELPQRSSKKNSTSFGFSCKLVSADSDLFDFSDEIARRLESTGRLQMEACRISGSIAFAKGCLVFRSRDPDLKIPTHLGGPGDHELLSPNVQHSLDYGFSLNCDHLNSGTVFDLSYWTIENDTNFSYQSLLSSQSGCFSGGRKIWSNVNNPANLRKRGLKQFWTNLLSKKSKQNRQSMDIEAPSFQTLVPPEQIPSSPRETLRLEWPLTTLRQFAFNGFLFKMETGRRAPHGEGHYLFRIPDIAEFRQNLEAHIDHLKRSRRMKTRSAVCYRSSPPSVPPPPPPPSSLTRPYVNISTILHTPSLNRSWTNLLQPIGKAEEGFNELENDDNDWLVELALPPPPPPTSAPILMQDAIPIRNEQSQMPRVGTYENVRNVLRSQDNGSNGPHSPIVVPSSTNPERSPKTDSTINYAMLDFQEPSIHRGNPRNQSIGSPPKRSYRRPVISRTRSSSCERLTRLSVSQTIRRLAISVEARLNMTELDNREKQSSKTGSSNGGNYVDICPLQTLAINELLRNTL</sequence>
<evidence type="ECO:0000313" key="3">
    <source>
        <dbReference type="EMBL" id="VDL62472.1"/>
    </source>
</evidence>
<dbReference type="Proteomes" id="UP000274504">
    <property type="component" value="Unassembled WGS sequence"/>
</dbReference>
<feature type="domain" description="IRS-type PTB" evidence="2">
    <location>
        <begin position="286"/>
        <end position="337"/>
    </location>
</feature>
<proteinExistence type="predicted"/>
<feature type="region of interest" description="Disordered" evidence="1">
    <location>
        <begin position="500"/>
        <end position="532"/>
    </location>
</feature>
<reference evidence="4 6" key="3">
    <citation type="submission" date="2019-07" db="EMBL/GenBank/DDBJ databases">
        <authorList>
            <person name="Jastrzebski P J."/>
            <person name="Paukszto L."/>
            <person name="Jastrzebski P J."/>
        </authorList>
    </citation>
    <scope>NUCLEOTIDE SEQUENCE [LARGE SCALE GENOMIC DNA]</scope>
    <source>
        <strain evidence="4 6">WMS-il1</strain>
    </source>
</reference>
<feature type="region of interest" description="Disordered" evidence="1">
    <location>
        <begin position="460"/>
        <end position="488"/>
    </location>
</feature>
<dbReference type="WBParaSite" id="HDID_0000999301-mRNA-1">
    <property type="protein sequence ID" value="HDID_0000999301-mRNA-1"/>
    <property type="gene ID" value="HDID_0000999301"/>
</dbReference>
<gene>
    <name evidence="3" type="ORF">HDID_LOCUS9991</name>
    <name evidence="4" type="ORF">WMSIL1_LOCUS4623</name>
</gene>
<dbReference type="Pfam" id="PF02174">
    <property type="entry name" value="IRS"/>
    <property type="match status" value="1"/>
</dbReference>
<feature type="compositionally biased region" description="Polar residues" evidence="1">
    <location>
        <begin position="460"/>
        <end position="469"/>
    </location>
</feature>
<feature type="compositionally biased region" description="Polar residues" evidence="1">
    <location>
        <begin position="476"/>
        <end position="488"/>
    </location>
</feature>
<dbReference type="Gene3D" id="2.30.29.30">
    <property type="entry name" value="Pleckstrin-homology domain (PH domain)/Phosphotyrosine-binding domain (PTB)"/>
    <property type="match status" value="1"/>
</dbReference>
<accession>A0A0R3SWE3</accession>
<keyword evidence="6" id="KW-1185">Reference proteome</keyword>